<protein>
    <submittedName>
        <fullName evidence="1">Uncharacterized protein</fullName>
    </submittedName>
</protein>
<sequence length="81" mass="9645">IKKYNPPPNPAKVTDSRCNGYVAMYGLESWELDALEPRVLRNLIKDTVLMYRDEEVYNKIIDQEKKYINVLDKVEKNWKQL</sequence>
<proteinExistence type="predicted"/>
<feature type="non-terminal residue" evidence="1">
    <location>
        <position position="1"/>
    </location>
</feature>
<dbReference type="AlphaFoldDB" id="A0A0F9KFF7"/>
<name>A0A0F9KFF7_9ZZZZ</name>
<comment type="caution">
    <text evidence="1">The sequence shown here is derived from an EMBL/GenBank/DDBJ whole genome shotgun (WGS) entry which is preliminary data.</text>
</comment>
<evidence type="ECO:0000313" key="1">
    <source>
        <dbReference type="EMBL" id="KKM80959.1"/>
    </source>
</evidence>
<reference evidence="1" key="1">
    <citation type="journal article" date="2015" name="Nature">
        <title>Complex archaea that bridge the gap between prokaryotes and eukaryotes.</title>
        <authorList>
            <person name="Spang A."/>
            <person name="Saw J.H."/>
            <person name="Jorgensen S.L."/>
            <person name="Zaremba-Niedzwiedzka K."/>
            <person name="Martijn J."/>
            <person name="Lind A.E."/>
            <person name="van Eijk R."/>
            <person name="Schleper C."/>
            <person name="Guy L."/>
            <person name="Ettema T.J."/>
        </authorList>
    </citation>
    <scope>NUCLEOTIDE SEQUENCE</scope>
</reference>
<dbReference type="EMBL" id="LAZR01008104">
    <property type="protein sequence ID" value="KKM80959.1"/>
    <property type="molecule type" value="Genomic_DNA"/>
</dbReference>
<accession>A0A0F9KFF7</accession>
<organism evidence="1">
    <name type="scientific">marine sediment metagenome</name>
    <dbReference type="NCBI Taxonomy" id="412755"/>
    <lineage>
        <taxon>unclassified sequences</taxon>
        <taxon>metagenomes</taxon>
        <taxon>ecological metagenomes</taxon>
    </lineage>
</organism>
<gene>
    <name evidence="1" type="ORF">LCGC14_1334770</name>
</gene>